<dbReference type="AlphaFoldDB" id="A0A931FXD2"/>
<dbReference type="EMBL" id="JADQTO010000005">
    <property type="protein sequence ID" value="MBG0562365.1"/>
    <property type="molecule type" value="Genomic_DNA"/>
</dbReference>
<evidence type="ECO:0000259" key="4">
    <source>
        <dbReference type="PROSITE" id="PS50921"/>
    </source>
</evidence>
<sequence length="659" mass="71845">MNGGCRAGARWRKQEPETGGRSLVGGQAHRQATSSLRPGGEYDSPEGARAAVDRAVGLLAGRARCRLAEAHRHLLRMAAAQRCDVADVAGRVIRLFDSGDQLADRPPPETVPQLVTAALVNPAVVSPAPALTHAEPPGRRFRPWLRTVQSVLDALPGMAAFFTPERDQAGRLIDLVWAAATPEAVTPDGRRGTQLVGQPISRYYPHVVGEQRWLVYQRVLDTGEPADLGLVRTGEADLTVQARALGPGLMISWQRRDDPHREVDRLEGMEQLGNLGWGEWDLVSGAVYWSPQLYRIYERDPALGPLQEDQAKEIEVADDQPLRTAALESFLRAERVDMVTRVRIAGRIKHLRTVADAVRDTEGRPLRVYGVVQDVTDQQAGAERLAEVEHQLDEQRRTLAAEHDLAARLQRIILPIPEEPIDLPGLKAAVRYLPAGDDTMVGGDWYHAAALRDGSVLLAVGDVAGHGTQAATTMAQLRHALRALSILTSDPSTLLEHLNRLTCELEADTPELAATAVIARFDPRRCELVWAQAGHPPPLLSRDGRTAPLARPAGPMLGVVDDATYADAVTEFRTGDVLLLYTDGLVEHRRHSLDAGLDAVIATVDDAVRVAPQQPLTELLARLRRANPDDDTCILAARPSRHLTPRRGLARHAGATVIT</sequence>
<dbReference type="PANTHER" id="PTHR43156:SF2">
    <property type="entry name" value="STAGE II SPORULATION PROTEIN E"/>
    <property type="match status" value="1"/>
</dbReference>
<dbReference type="Gene3D" id="3.60.40.10">
    <property type="entry name" value="PPM-type phosphatase domain"/>
    <property type="match status" value="1"/>
</dbReference>
<proteinExistence type="predicted"/>
<evidence type="ECO:0000313" key="6">
    <source>
        <dbReference type="EMBL" id="MBG0562365.1"/>
    </source>
</evidence>
<dbReference type="GO" id="GO:0003723">
    <property type="term" value="F:RNA binding"/>
    <property type="evidence" value="ECO:0007669"/>
    <property type="project" value="InterPro"/>
</dbReference>
<accession>A0A931FXD2</accession>
<evidence type="ECO:0000259" key="5">
    <source>
        <dbReference type="PROSITE" id="PS51746"/>
    </source>
</evidence>
<dbReference type="SUPFAM" id="SSF55785">
    <property type="entry name" value="PYP-like sensor domain (PAS domain)"/>
    <property type="match status" value="1"/>
</dbReference>
<feature type="domain" description="PAC" evidence="3">
    <location>
        <begin position="332"/>
        <end position="387"/>
    </location>
</feature>
<dbReference type="PROSITE" id="PS50113">
    <property type="entry name" value="PAC"/>
    <property type="match status" value="1"/>
</dbReference>
<protein>
    <submittedName>
        <fullName evidence="6">SpoIIE family protein phosphatase</fullName>
    </submittedName>
</protein>
<dbReference type="SMART" id="SM01012">
    <property type="entry name" value="ANTAR"/>
    <property type="match status" value="1"/>
</dbReference>
<evidence type="ECO:0000313" key="7">
    <source>
        <dbReference type="Proteomes" id="UP000598146"/>
    </source>
</evidence>
<evidence type="ECO:0000259" key="3">
    <source>
        <dbReference type="PROSITE" id="PS50113"/>
    </source>
</evidence>
<keyword evidence="1" id="KW-0378">Hydrolase</keyword>
<dbReference type="Pfam" id="PF03861">
    <property type="entry name" value="ANTAR"/>
    <property type="match status" value="1"/>
</dbReference>
<evidence type="ECO:0000256" key="2">
    <source>
        <dbReference type="SAM" id="MobiDB-lite"/>
    </source>
</evidence>
<dbReference type="InterPro" id="IPR001932">
    <property type="entry name" value="PPM-type_phosphatase-like_dom"/>
</dbReference>
<dbReference type="SMART" id="SM00331">
    <property type="entry name" value="PP2C_SIG"/>
    <property type="match status" value="1"/>
</dbReference>
<dbReference type="SUPFAM" id="SSF81606">
    <property type="entry name" value="PP2C-like"/>
    <property type="match status" value="1"/>
</dbReference>
<dbReference type="InterPro" id="IPR000700">
    <property type="entry name" value="PAS-assoc_C"/>
</dbReference>
<dbReference type="PANTHER" id="PTHR43156">
    <property type="entry name" value="STAGE II SPORULATION PROTEIN E-RELATED"/>
    <property type="match status" value="1"/>
</dbReference>
<name>A0A931FXD2_9ACTN</name>
<comment type="caution">
    <text evidence="6">The sequence shown here is derived from an EMBL/GenBank/DDBJ whole genome shotgun (WGS) entry which is preliminary data.</text>
</comment>
<keyword evidence="7" id="KW-1185">Reference proteome</keyword>
<dbReference type="PROSITE" id="PS50921">
    <property type="entry name" value="ANTAR"/>
    <property type="match status" value="1"/>
</dbReference>
<feature type="domain" description="PPM-type phosphatase" evidence="5">
    <location>
        <begin position="427"/>
        <end position="638"/>
    </location>
</feature>
<dbReference type="Gene3D" id="1.10.10.10">
    <property type="entry name" value="Winged helix-like DNA-binding domain superfamily/Winged helix DNA-binding domain"/>
    <property type="match status" value="1"/>
</dbReference>
<organism evidence="6 7">
    <name type="scientific">Actinoplanes aureus</name>
    <dbReference type="NCBI Taxonomy" id="2792083"/>
    <lineage>
        <taxon>Bacteria</taxon>
        <taxon>Bacillati</taxon>
        <taxon>Actinomycetota</taxon>
        <taxon>Actinomycetes</taxon>
        <taxon>Micromonosporales</taxon>
        <taxon>Micromonosporaceae</taxon>
        <taxon>Actinoplanes</taxon>
    </lineage>
</organism>
<dbReference type="Pfam" id="PF07228">
    <property type="entry name" value="SpoIIE"/>
    <property type="match status" value="1"/>
</dbReference>
<gene>
    <name evidence="6" type="ORF">I4J89_12915</name>
</gene>
<dbReference type="GO" id="GO:0016791">
    <property type="term" value="F:phosphatase activity"/>
    <property type="evidence" value="ECO:0007669"/>
    <property type="project" value="TreeGrafter"/>
</dbReference>
<dbReference type="InterPro" id="IPR052016">
    <property type="entry name" value="Bact_Sigma-Reg"/>
</dbReference>
<dbReference type="InterPro" id="IPR036388">
    <property type="entry name" value="WH-like_DNA-bd_sf"/>
</dbReference>
<feature type="region of interest" description="Disordered" evidence="2">
    <location>
        <begin position="1"/>
        <end position="46"/>
    </location>
</feature>
<dbReference type="InterPro" id="IPR005561">
    <property type="entry name" value="ANTAR"/>
</dbReference>
<dbReference type="Gene3D" id="2.10.70.100">
    <property type="match status" value="1"/>
</dbReference>
<dbReference type="InterPro" id="IPR036457">
    <property type="entry name" value="PPM-type-like_dom_sf"/>
</dbReference>
<dbReference type="InterPro" id="IPR035965">
    <property type="entry name" value="PAS-like_dom_sf"/>
</dbReference>
<reference evidence="6" key="1">
    <citation type="submission" date="2020-11" db="EMBL/GenBank/DDBJ databases">
        <title>Isolation and identification of active actinomycetes.</title>
        <authorList>
            <person name="Sun X."/>
        </authorList>
    </citation>
    <scope>NUCLEOTIDE SEQUENCE</scope>
    <source>
        <strain evidence="6">NEAU-A11</strain>
    </source>
</reference>
<dbReference type="Gene3D" id="3.30.450.20">
    <property type="entry name" value="PAS domain"/>
    <property type="match status" value="1"/>
</dbReference>
<dbReference type="PROSITE" id="PS51746">
    <property type="entry name" value="PPM_2"/>
    <property type="match status" value="1"/>
</dbReference>
<feature type="domain" description="ANTAR" evidence="4">
    <location>
        <begin position="32"/>
        <end position="93"/>
    </location>
</feature>
<dbReference type="Proteomes" id="UP000598146">
    <property type="component" value="Unassembled WGS sequence"/>
</dbReference>
<evidence type="ECO:0000256" key="1">
    <source>
        <dbReference type="ARBA" id="ARBA00022801"/>
    </source>
</evidence>